<sequence length="62" mass="6860">MGKILREPGAVTELAKAFQVTPQTVRLALNGVTQSDLAKRIRKRALDMGLKEKGKERVTVLK</sequence>
<organism evidence="1 2">
    <name type="scientific">Tannerella sp. oral taxon BU063 isolate Cell 8/11</name>
    <dbReference type="NCBI Taxonomy" id="1411915"/>
    <lineage>
        <taxon>Bacteria</taxon>
        <taxon>Pseudomonadati</taxon>
        <taxon>Bacteroidota</taxon>
        <taxon>Bacteroidia</taxon>
        <taxon>Bacteroidales</taxon>
        <taxon>Tannerellaceae</taxon>
        <taxon>Tannerella</taxon>
    </lineage>
</organism>
<name>W2D3N1_9BACT</name>
<accession>W2D3N1</accession>
<comment type="caution">
    <text evidence="1">The sequence shown here is derived from an EMBL/GenBank/DDBJ whole genome shotgun (WGS) entry which is preliminary data.</text>
</comment>
<dbReference type="AlphaFoldDB" id="W2D3N1"/>
<gene>
    <name evidence="1" type="ORF">T235_03375</name>
</gene>
<protein>
    <submittedName>
        <fullName evidence="1">Uncharacterized protein</fullName>
    </submittedName>
</protein>
<evidence type="ECO:0000313" key="1">
    <source>
        <dbReference type="EMBL" id="ETK13292.1"/>
    </source>
</evidence>
<dbReference type="EMBL" id="AYYF01000631">
    <property type="protein sequence ID" value="ETK13292.1"/>
    <property type="molecule type" value="Genomic_DNA"/>
</dbReference>
<reference evidence="1 2" key="1">
    <citation type="submission" date="2013-11" db="EMBL/GenBank/DDBJ databases">
        <title>Single cell genomics of uncultured Tannerella BU063 (oral taxon 286).</title>
        <authorList>
            <person name="Beall C.J."/>
            <person name="Campbell A.G."/>
            <person name="Griffen A.L."/>
            <person name="Podar M."/>
            <person name="Leys E.J."/>
        </authorList>
    </citation>
    <scope>NUCLEOTIDE SEQUENCE [LARGE SCALE GENOMIC DNA]</scope>
    <source>
        <strain evidence="1">Cell 8/11</strain>
    </source>
</reference>
<dbReference type="Proteomes" id="UP000034980">
    <property type="component" value="Unassembled WGS sequence"/>
</dbReference>
<proteinExistence type="predicted"/>
<evidence type="ECO:0000313" key="2">
    <source>
        <dbReference type="Proteomes" id="UP000034980"/>
    </source>
</evidence>
<dbReference type="PATRIC" id="fig|1411915.3.peg.150"/>